<dbReference type="Proteomes" id="UP000550714">
    <property type="component" value="Unassembled WGS sequence"/>
</dbReference>
<dbReference type="SMART" id="SM00882">
    <property type="entry name" value="CoA_trans"/>
    <property type="match status" value="1"/>
</dbReference>
<accession>A0A839S6D5</accession>
<protein>
    <submittedName>
        <fullName evidence="3">Glutaconate CoA-transferase subunit B</fullName>
        <ecNumber evidence="3">2.8.3.12</ecNumber>
    </submittedName>
</protein>
<dbReference type="PANTHER" id="PTHR43293">
    <property type="entry name" value="ACETATE COA-TRANSFERASE YDIF"/>
    <property type="match status" value="1"/>
</dbReference>
<evidence type="ECO:0000256" key="1">
    <source>
        <dbReference type="ARBA" id="ARBA00007047"/>
    </source>
</evidence>
<comment type="caution">
    <text evidence="3">The sequence shown here is derived from an EMBL/GenBank/DDBJ whole genome shotgun (WGS) entry which is preliminary data.</text>
</comment>
<reference evidence="3 4" key="1">
    <citation type="submission" date="2020-08" db="EMBL/GenBank/DDBJ databases">
        <title>Genomic Encyclopedia of Type Strains, Phase III (KMG-III): the genomes of soil and plant-associated and newly described type strains.</title>
        <authorList>
            <person name="Whitman W."/>
        </authorList>
    </citation>
    <scope>NUCLEOTIDE SEQUENCE [LARGE SCALE GENOMIC DNA]</scope>
    <source>
        <strain evidence="3 4">CECT 8577</strain>
    </source>
</reference>
<sequence>MTADAHSPDGAAPTAAPSVADGTATDRATGRSTVALSDVPPHSAEFLATVAARELAGRRRVFAGVGLPTLAVDLARRTIDPNVELVYESGVVGAHPEAMAEGIADSVLVSGAEAMLSMDALFGYVLQGGHVDVGFLGAAQVDRIGNINTSVIGDWRRPEVRLPGSGGASDIIASAREIVVVLRRHDPHALPAEVDFCTSPSPARARRQEGFHQPAGAGVTTVITPLGILRRPDRYGELELAAVHPGVTVAEATGNAGWDLRVRADVAETPRPRTEDVRLLREEIDTVRLYLR</sequence>
<evidence type="ECO:0000313" key="4">
    <source>
        <dbReference type="Proteomes" id="UP000550714"/>
    </source>
</evidence>
<feature type="region of interest" description="Disordered" evidence="2">
    <location>
        <begin position="1"/>
        <end position="26"/>
    </location>
</feature>
<dbReference type="RefSeq" id="WP_183658126.1">
    <property type="nucleotide sequence ID" value="NZ_JACHWU010000006.1"/>
</dbReference>
<evidence type="ECO:0000313" key="3">
    <source>
        <dbReference type="EMBL" id="MBB3052932.1"/>
    </source>
</evidence>
<dbReference type="PANTHER" id="PTHR43293:SF3">
    <property type="entry name" value="CHOLESTEROL RING-CLEAVING HYDROLASE IPDB SUBUNIT"/>
    <property type="match status" value="1"/>
</dbReference>
<evidence type="ECO:0000256" key="2">
    <source>
        <dbReference type="SAM" id="MobiDB-lite"/>
    </source>
</evidence>
<comment type="similarity">
    <text evidence="1">Belongs to the 3-oxoacid CoA-transferase subunit B family.</text>
</comment>
<dbReference type="GO" id="GO:0018730">
    <property type="term" value="F:glutaconate CoA-transferase activity"/>
    <property type="evidence" value="ECO:0007669"/>
    <property type="project" value="UniProtKB-EC"/>
</dbReference>
<proteinExistence type="inferred from homology"/>
<dbReference type="Pfam" id="PF01144">
    <property type="entry name" value="CoA_trans"/>
    <property type="match status" value="1"/>
</dbReference>
<name>A0A839S6D5_9PSEU</name>
<gene>
    <name evidence="3" type="ORF">FHS23_003975</name>
</gene>
<organism evidence="3 4">
    <name type="scientific">Prauserella isguenensis</name>
    <dbReference type="NCBI Taxonomy" id="1470180"/>
    <lineage>
        <taxon>Bacteria</taxon>
        <taxon>Bacillati</taxon>
        <taxon>Actinomycetota</taxon>
        <taxon>Actinomycetes</taxon>
        <taxon>Pseudonocardiales</taxon>
        <taxon>Pseudonocardiaceae</taxon>
        <taxon>Prauserella</taxon>
    </lineage>
</organism>
<keyword evidence="4" id="KW-1185">Reference proteome</keyword>
<dbReference type="SUPFAM" id="SSF100950">
    <property type="entry name" value="NagB/RpiA/CoA transferase-like"/>
    <property type="match status" value="1"/>
</dbReference>
<keyword evidence="3" id="KW-0808">Transferase</keyword>
<dbReference type="EC" id="2.8.3.12" evidence="3"/>
<dbReference type="InterPro" id="IPR037171">
    <property type="entry name" value="NagB/RpiA_transferase-like"/>
</dbReference>
<dbReference type="EMBL" id="JACHWU010000006">
    <property type="protein sequence ID" value="MBB3052932.1"/>
    <property type="molecule type" value="Genomic_DNA"/>
</dbReference>
<dbReference type="Gene3D" id="3.40.1080.10">
    <property type="entry name" value="Glutaconate Coenzyme A-transferase"/>
    <property type="match status" value="1"/>
</dbReference>
<dbReference type="AlphaFoldDB" id="A0A839S6D5"/>
<dbReference type="InterPro" id="IPR004165">
    <property type="entry name" value="CoA_trans_fam_I"/>
</dbReference>